<proteinExistence type="predicted"/>
<dbReference type="EMBL" id="JAULSV010000005">
    <property type="protein sequence ID" value="KAK0642855.1"/>
    <property type="molecule type" value="Genomic_DNA"/>
</dbReference>
<keyword evidence="3" id="KW-1185">Reference proteome</keyword>
<dbReference type="InterPro" id="IPR058210">
    <property type="entry name" value="SACS/Nov_dom"/>
</dbReference>
<evidence type="ECO:0000259" key="1">
    <source>
        <dbReference type="Pfam" id="PF25794"/>
    </source>
</evidence>
<dbReference type="GO" id="GO:0016301">
    <property type="term" value="F:kinase activity"/>
    <property type="evidence" value="ECO:0007669"/>
    <property type="project" value="UniProtKB-KW"/>
</dbReference>
<keyword evidence="2" id="KW-0418">Kinase</keyword>
<organism evidence="2 3">
    <name type="scientific">Cercophora newfieldiana</name>
    <dbReference type="NCBI Taxonomy" id="92897"/>
    <lineage>
        <taxon>Eukaryota</taxon>
        <taxon>Fungi</taxon>
        <taxon>Dikarya</taxon>
        <taxon>Ascomycota</taxon>
        <taxon>Pezizomycotina</taxon>
        <taxon>Sordariomycetes</taxon>
        <taxon>Sordariomycetidae</taxon>
        <taxon>Sordariales</taxon>
        <taxon>Lasiosphaeriaceae</taxon>
        <taxon>Cercophora</taxon>
    </lineage>
</organism>
<dbReference type="AlphaFoldDB" id="A0AA39Y1J6"/>
<feature type="non-terminal residue" evidence="2">
    <location>
        <position position="168"/>
    </location>
</feature>
<dbReference type="NCBIfam" id="NF047352">
    <property type="entry name" value="P_loop_sacsin"/>
    <property type="match status" value="1"/>
</dbReference>
<dbReference type="SUPFAM" id="SSF55874">
    <property type="entry name" value="ATPase domain of HSP90 chaperone/DNA topoisomerase II/histidine kinase"/>
    <property type="match status" value="1"/>
</dbReference>
<dbReference type="PANTHER" id="PTHR32387:SF0">
    <property type="entry name" value="PROTEIN NO VEIN"/>
    <property type="match status" value="1"/>
</dbReference>
<name>A0AA39Y1J6_9PEZI</name>
<dbReference type="PANTHER" id="PTHR32387">
    <property type="entry name" value="WU:FJ29H11"/>
    <property type="match status" value="1"/>
</dbReference>
<dbReference type="Pfam" id="PF25794">
    <property type="entry name" value="SACS"/>
    <property type="match status" value="1"/>
</dbReference>
<dbReference type="Proteomes" id="UP001174936">
    <property type="component" value="Unassembled WGS sequence"/>
</dbReference>
<protein>
    <submittedName>
        <fullName evidence="2">Histidine kinase-like ATPase</fullName>
    </submittedName>
</protein>
<dbReference type="InterPro" id="IPR052957">
    <property type="entry name" value="Auxin_embryo_med"/>
</dbReference>
<gene>
    <name evidence="2" type="ORF">B0T16DRAFT_511851</name>
</gene>
<accession>A0AA39Y1J6</accession>
<evidence type="ECO:0000313" key="2">
    <source>
        <dbReference type="EMBL" id="KAK0642855.1"/>
    </source>
</evidence>
<keyword evidence="2" id="KW-0808">Transferase</keyword>
<reference evidence="2" key="1">
    <citation type="submission" date="2023-06" db="EMBL/GenBank/DDBJ databases">
        <title>Genome-scale phylogeny and comparative genomics of the fungal order Sordariales.</title>
        <authorList>
            <consortium name="Lawrence Berkeley National Laboratory"/>
            <person name="Hensen N."/>
            <person name="Bonometti L."/>
            <person name="Westerberg I."/>
            <person name="Brannstrom I.O."/>
            <person name="Guillou S."/>
            <person name="Cros-Aarteil S."/>
            <person name="Calhoun S."/>
            <person name="Haridas S."/>
            <person name="Kuo A."/>
            <person name="Mondo S."/>
            <person name="Pangilinan J."/>
            <person name="Riley R."/>
            <person name="Labutti K."/>
            <person name="Andreopoulos B."/>
            <person name="Lipzen A."/>
            <person name="Chen C."/>
            <person name="Yanf M."/>
            <person name="Daum C."/>
            <person name="Ng V."/>
            <person name="Clum A."/>
            <person name="Steindorff A."/>
            <person name="Ohm R."/>
            <person name="Martin F."/>
            <person name="Silar P."/>
            <person name="Natvig D."/>
            <person name="Lalanne C."/>
            <person name="Gautier V."/>
            <person name="Ament-Velasquez S.L."/>
            <person name="Kruys A."/>
            <person name="Hutchinson M.I."/>
            <person name="Powell A.J."/>
            <person name="Barry K."/>
            <person name="Miller A.N."/>
            <person name="Grigoriev I.V."/>
            <person name="Debuchy R."/>
            <person name="Gladieux P."/>
            <person name="Thoren M.H."/>
            <person name="Johannesson H."/>
        </authorList>
    </citation>
    <scope>NUCLEOTIDE SEQUENCE</scope>
    <source>
        <strain evidence="2">SMH2532-1</strain>
    </source>
</reference>
<dbReference type="Gene3D" id="3.30.565.10">
    <property type="entry name" value="Histidine kinase-like ATPase, C-terminal domain"/>
    <property type="match status" value="1"/>
</dbReference>
<comment type="caution">
    <text evidence="2">The sequence shown here is derived from an EMBL/GenBank/DDBJ whole genome shotgun (WGS) entry which is preliminary data.</text>
</comment>
<sequence length="168" mass="18903">MSGDHIGAKELVTRIAKDHGHLGEEVYQRMDPDTRREVEEALLKKDQIIGSSVITLAKNLYSKDVRFIFELLQNADDNHFAIAKANGKDPHVIFHVHRDKIVVECNEDGFTEANIRAICNVGKSSKMGAQGYIGEKGIGFKSVFKVAWKVWIQSGPFSFCFKHRRGDS</sequence>
<dbReference type="InterPro" id="IPR036890">
    <property type="entry name" value="HATPase_C_sf"/>
</dbReference>
<evidence type="ECO:0000313" key="3">
    <source>
        <dbReference type="Proteomes" id="UP001174936"/>
    </source>
</evidence>
<feature type="domain" description="Sacsin/Nov" evidence="1">
    <location>
        <begin position="61"/>
        <end position="147"/>
    </location>
</feature>